<name>A0A974H472_XENLA</name>
<gene>
    <name evidence="1" type="ORF">XELAEV_18044851mg</name>
</gene>
<evidence type="ECO:0000313" key="1">
    <source>
        <dbReference type="EMBL" id="OCT63755.1"/>
    </source>
</evidence>
<organism evidence="1 2">
    <name type="scientific">Xenopus laevis</name>
    <name type="common">African clawed frog</name>
    <dbReference type="NCBI Taxonomy" id="8355"/>
    <lineage>
        <taxon>Eukaryota</taxon>
        <taxon>Metazoa</taxon>
        <taxon>Chordata</taxon>
        <taxon>Craniata</taxon>
        <taxon>Vertebrata</taxon>
        <taxon>Euteleostomi</taxon>
        <taxon>Amphibia</taxon>
        <taxon>Batrachia</taxon>
        <taxon>Anura</taxon>
        <taxon>Pipoidea</taxon>
        <taxon>Pipidae</taxon>
        <taxon>Xenopodinae</taxon>
        <taxon>Xenopus</taxon>
        <taxon>Xenopus</taxon>
    </lineage>
</organism>
<dbReference type="Proteomes" id="UP000694892">
    <property type="component" value="Chromosome 9_10L"/>
</dbReference>
<dbReference type="EMBL" id="CM004482">
    <property type="protein sequence ID" value="OCT63755.1"/>
    <property type="molecule type" value="Genomic_DNA"/>
</dbReference>
<proteinExistence type="predicted"/>
<evidence type="ECO:0000313" key="2">
    <source>
        <dbReference type="Proteomes" id="UP000694892"/>
    </source>
</evidence>
<reference evidence="2" key="1">
    <citation type="journal article" date="2016" name="Nature">
        <title>Genome evolution in the allotetraploid frog Xenopus laevis.</title>
        <authorList>
            <person name="Session A.M."/>
            <person name="Uno Y."/>
            <person name="Kwon T."/>
            <person name="Chapman J.A."/>
            <person name="Toyoda A."/>
            <person name="Takahashi S."/>
            <person name="Fukui A."/>
            <person name="Hikosaka A."/>
            <person name="Suzuki A."/>
            <person name="Kondo M."/>
            <person name="van Heeringen S.J."/>
            <person name="Quigley I."/>
            <person name="Heinz S."/>
            <person name="Ogino H."/>
            <person name="Ochi H."/>
            <person name="Hellsten U."/>
            <person name="Lyons J.B."/>
            <person name="Simakov O."/>
            <person name="Putnam N."/>
            <person name="Stites J."/>
            <person name="Kuroki Y."/>
            <person name="Tanaka T."/>
            <person name="Michiue T."/>
            <person name="Watanabe M."/>
            <person name="Bogdanovic O."/>
            <person name="Lister R."/>
            <person name="Georgiou G."/>
            <person name="Paranjpe S.S."/>
            <person name="van Kruijsbergen I."/>
            <person name="Shu S."/>
            <person name="Carlson J."/>
            <person name="Kinoshita T."/>
            <person name="Ohta Y."/>
            <person name="Mawaribuchi S."/>
            <person name="Jenkins J."/>
            <person name="Grimwood J."/>
            <person name="Schmutz J."/>
            <person name="Mitros T."/>
            <person name="Mozaffari S.V."/>
            <person name="Suzuki Y."/>
            <person name="Haramoto Y."/>
            <person name="Yamamoto T.S."/>
            <person name="Takagi C."/>
            <person name="Heald R."/>
            <person name="Miller K."/>
            <person name="Haudenschild C."/>
            <person name="Kitzman J."/>
            <person name="Nakayama T."/>
            <person name="Izutsu Y."/>
            <person name="Robert J."/>
            <person name="Fortriede J."/>
            <person name="Burns K."/>
            <person name="Lotay V."/>
            <person name="Karimi K."/>
            <person name="Yasuoka Y."/>
            <person name="Dichmann D.S."/>
            <person name="Flajnik M.F."/>
            <person name="Houston D.W."/>
            <person name="Shendure J."/>
            <person name="DuPasquier L."/>
            <person name="Vize P.D."/>
            <person name="Zorn A.M."/>
            <person name="Ito M."/>
            <person name="Marcotte E.M."/>
            <person name="Wallingford J.B."/>
            <person name="Ito Y."/>
            <person name="Asashima M."/>
            <person name="Ueno N."/>
            <person name="Matsuda Y."/>
            <person name="Veenstra G.J."/>
            <person name="Fujiyama A."/>
            <person name="Harland R.M."/>
            <person name="Taira M."/>
            <person name="Rokhsar D.S."/>
        </authorList>
    </citation>
    <scope>NUCLEOTIDE SEQUENCE [LARGE SCALE GENOMIC DNA]</scope>
    <source>
        <strain evidence="2">J</strain>
    </source>
</reference>
<accession>A0A974H472</accession>
<protein>
    <submittedName>
        <fullName evidence="1">Uncharacterized protein</fullName>
    </submittedName>
</protein>
<sequence length="85" mass="9651">MLTRLSLILTCKNAFEKFSLLSKAITFKILERSVVIDMVPFILTFRKVSVCCNNCTIFSVVLFIAYRTGLCLDANIVTLYRSESC</sequence>
<dbReference type="AlphaFoldDB" id="A0A974H472"/>